<evidence type="ECO:0000256" key="5">
    <source>
        <dbReference type="ARBA" id="ARBA00022801"/>
    </source>
</evidence>
<evidence type="ECO:0000256" key="7">
    <source>
        <dbReference type="ARBA" id="ARBA00022918"/>
    </source>
</evidence>
<dbReference type="InterPro" id="IPR050951">
    <property type="entry name" value="Retrovirus_Pol_polyprotein"/>
</dbReference>
<evidence type="ECO:0000313" key="9">
    <source>
        <dbReference type="EMBL" id="MBW0555432.1"/>
    </source>
</evidence>
<dbReference type="AlphaFoldDB" id="A0A9Q3J490"/>
<dbReference type="CDD" id="cd01647">
    <property type="entry name" value="RT_LTR"/>
    <property type="match status" value="1"/>
</dbReference>
<keyword evidence="4" id="KW-0255">Endonuclease</keyword>
<evidence type="ECO:0000256" key="1">
    <source>
        <dbReference type="ARBA" id="ARBA00022679"/>
    </source>
</evidence>
<reference evidence="9" key="1">
    <citation type="submission" date="2021-03" db="EMBL/GenBank/DDBJ databases">
        <title>Draft genome sequence of rust myrtle Austropuccinia psidii MF-1, a brazilian biotype.</title>
        <authorList>
            <person name="Quecine M.C."/>
            <person name="Pachon D.M.R."/>
            <person name="Bonatelli M.L."/>
            <person name="Correr F.H."/>
            <person name="Franceschini L.M."/>
            <person name="Leite T.F."/>
            <person name="Margarido G.R.A."/>
            <person name="Almeida C.A."/>
            <person name="Ferrarezi J.A."/>
            <person name="Labate C.A."/>
        </authorList>
    </citation>
    <scope>NUCLEOTIDE SEQUENCE</scope>
    <source>
        <strain evidence="9">MF-1</strain>
    </source>
</reference>
<proteinExistence type="predicted"/>
<dbReference type="GO" id="GO:0003964">
    <property type="term" value="F:RNA-directed DNA polymerase activity"/>
    <property type="evidence" value="ECO:0007669"/>
    <property type="project" value="UniProtKB-KW"/>
</dbReference>
<dbReference type="CDD" id="cd09274">
    <property type="entry name" value="RNase_HI_RT_Ty3"/>
    <property type="match status" value="1"/>
</dbReference>
<keyword evidence="1" id="KW-0808">Transferase</keyword>
<evidence type="ECO:0000256" key="2">
    <source>
        <dbReference type="ARBA" id="ARBA00022695"/>
    </source>
</evidence>
<dbReference type="Gene3D" id="3.30.420.10">
    <property type="entry name" value="Ribonuclease H-like superfamily/Ribonuclease H"/>
    <property type="match status" value="1"/>
</dbReference>
<dbReference type="PANTHER" id="PTHR37984:SF5">
    <property type="entry name" value="PROTEIN NYNRIN-LIKE"/>
    <property type="match status" value="1"/>
</dbReference>
<dbReference type="Gene3D" id="3.10.10.10">
    <property type="entry name" value="HIV Type 1 Reverse Transcriptase, subunit A, domain 1"/>
    <property type="match status" value="1"/>
</dbReference>
<dbReference type="InterPro" id="IPR043502">
    <property type="entry name" value="DNA/RNA_pol_sf"/>
</dbReference>
<organism evidence="9 10">
    <name type="scientific">Austropuccinia psidii MF-1</name>
    <dbReference type="NCBI Taxonomy" id="1389203"/>
    <lineage>
        <taxon>Eukaryota</taxon>
        <taxon>Fungi</taxon>
        <taxon>Dikarya</taxon>
        <taxon>Basidiomycota</taxon>
        <taxon>Pucciniomycotina</taxon>
        <taxon>Pucciniomycetes</taxon>
        <taxon>Pucciniales</taxon>
        <taxon>Sphaerophragmiaceae</taxon>
        <taxon>Austropuccinia</taxon>
    </lineage>
</organism>
<keyword evidence="2" id="KW-0548">Nucleotidyltransferase</keyword>
<dbReference type="Proteomes" id="UP000765509">
    <property type="component" value="Unassembled WGS sequence"/>
</dbReference>
<dbReference type="GO" id="GO:0004519">
    <property type="term" value="F:endonuclease activity"/>
    <property type="evidence" value="ECO:0007669"/>
    <property type="project" value="UniProtKB-KW"/>
</dbReference>
<name>A0A9Q3J490_9BASI</name>
<dbReference type="SUPFAM" id="SSF56672">
    <property type="entry name" value="DNA/RNA polymerases"/>
    <property type="match status" value="1"/>
</dbReference>
<dbReference type="PROSITE" id="PS50994">
    <property type="entry name" value="INTEGRASE"/>
    <property type="match status" value="1"/>
</dbReference>
<keyword evidence="5" id="KW-0378">Hydrolase</keyword>
<dbReference type="OrthoDB" id="2595244at2759"/>
<dbReference type="Gene3D" id="1.10.340.70">
    <property type="match status" value="1"/>
</dbReference>
<evidence type="ECO:0000256" key="6">
    <source>
        <dbReference type="ARBA" id="ARBA00022884"/>
    </source>
</evidence>
<dbReference type="InterPro" id="IPR043128">
    <property type="entry name" value="Rev_trsase/Diguanyl_cyclase"/>
</dbReference>
<dbReference type="Pfam" id="PF17921">
    <property type="entry name" value="Integrase_H2C2"/>
    <property type="match status" value="1"/>
</dbReference>
<keyword evidence="10" id="KW-1185">Reference proteome</keyword>
<dbReference type="PANTHER" id="PTHR37984">
    <property type="entry name" value="PROTEIN CBG26694"/>
    <property type="match status" value="1"/>
</dbReference>
<dbReference type="GO" id="GO:0015074">
    <property type="term" value="P:DNA integration"/>
    <property type="evidence" value="ECO:0007669"/>
    <property type="project" value="InterPro"/>
</dbReference>
<dbReference type="InterPro" id="IPR012337">
    <property type="entry name" value="RNaseH-like_sf"/>
</dbReference>
<dbReference type="EMBL" id="AVOT02062398">
    <property type="protein sequence ID" value="MBW0555432.1"/>
    <property type="molecule type" value="Genomic_DNA"/>
</dbReference>
<accession>A0A9Q3J490</accession>
<evidence type="ECO:0000313" key="10">
    <source>
        <dbReference type="Proteomes" id="UP000765509"/>
    </source>
</evidence>
<dbReference type="GO" id="GO:0003723">
    <property type="term" value="F:RNA binding"/>
    <property type="evidence" value="ECO:0007669"/>
    <property type="project" value="UniProtKB-KW"/>
</dbReference>
<feature type="domain" description="Integrase catalytic" evidence="8">
    <location>
        <begin position="667"/>
        <end position="837"/>
    </location>
</feature>
<dbReference type="InterPro" id="IPR000477">
    <property type="entry name" value="RT_dom"/>
</dbReference>
<keyword evidence="6" id="KW-0694">RNA-binding</keyword>
<dbReference type="Pfam" id="PF00078">
    <property type="entry name" value="RVT_1"/>
    <property type="match status" value="1"/>
</dbReference>
<dbReference type="InterPro" id="IPR001584">
    <property type="entry name" value="Integrase_cat-core"/>
</dbReference>
<evidence type="ECO:0000256" key="4">
    <source>
        <dbReference type="ARBA" id="ARBA00022759"/>
    </source>
</evidence>
<dbReference type="InterPro" id="IPR041373">
    <property type="entry name" value="RT_RNaseH"/>
</dbReference>
<dbReference type="SUPFAM" id="SSF53098">
    <property type="entry name" value="Ribonuclease H-like"/>
    <property type="match status" value="1"/>
</dbReference>
<keyword evidence="7" id="KW-0695">RNA-directed DNA polymerase</keyword>
<sequence length="898" mass="103313">MYGIDLHNNKDRYFTIGDNKRQKFAFLPFKRQITVNKVSPVNLELEKFKSEQLNEAEISLHLSDKQENELSALLYDHKEAFASDEEPLGAIIGHEGDITLNIERPYPPLLRRPAYSASPKSREALEIYIKDLLALGVIRKVGHNEEVEITTPVNVAWNNEKYRMVGDFRAVNTYTVPDRYPIPKIQIALTQISHEVYISTMDALKGFNQNEVTPRARKYLRIIVNCGMYEYLRMPFGIKNAPSHFQRMMNEIFPGELSEGWLTIYIDDIIVCSKTWEENMYRFSRGLTKNHSVNLKMYLNKYHFGFKELKALGHVVSGYYRQHIKDFASIERPLYKLCDKNTVFEMAIERVKALTTAPLLQMPEFKLPFELYIDESGDGLGAALNQVQIINDKPVEGPICFISRQFKPAEARYGASQMECLCLFWALEKLNYFLEGCVFEVITDCTAVKSLLNMKTPTRHMLRWQIAIQEYRGNMTIVHKDGNIHKNAYGLSRCPLPNNIDNPAYVLEEASPQIPIEGISVTDLNTSFFEEVRSSYTQDNNCSILCQLLKKYCKDNSLIHALDEVWKKSHDEGRFHLLDGIVYHRTKHTCVMTVVDRSLINLVLKECHDSPFLGHLSEDRTREKVKTCIWWPMWQKDVAEYCKTCDRCQKENKSTGKRLGSMIKIQEASRPWEIVHMDWVTGLPPGGDRSYNAFLVIVDRFGKTPIFLPSHKDDTAMDTALLIWNRVVSWTGIFTNIISDRDPKFTSALGKNLPQLFGTKLSLSTAYHSQTDDLAERMIQTLQDMVRRSCAYGLELKHCDGFTDDWCTLLPALELEYKTSIHASNNQTPAILEKGWNPKLPPDSLRKDLLEIHPTASSFKGMLDRARKHAISCMEDSFAYAKDKWDIPMPLQISKRGI</sequence>
<keyword evidence="3" id="KW-0540">Nuclease</keyword>
<evidence type="ECO:0000256" key="3">
    <source>
        <dbReference type="ARBA" id="ARBA00022722"/>
    </source>
</evidence>
<dbReference type="FunFam" id="1.10.340.70:FF:000001">
    <property type="entry name" value="Retrovirus-related Pol polyprotein from transposon gypsy-like Protein"/>
    <property type="match status" value="1"/>
</dbReference>
<dbReference type="InterPro" id="IPR041588">
    <property type="entry name" value="Integrase_H2C2"/>
</dbReference>
<comment type="caution">
    <text evidence="9">The sequence shown here is derived from an EMBL/GenBank/DDBJ whole genome shotgun (WGS) entry which is preliminary data.</text>
</comment>
<protein>
    <recommendedName>
        <fullName evidence="8">Integrase catalytic domain-containing protein</fullName>
    </recommendedName>
</protein>
<dbReference type="Pfam" id="PF17917">
    <property type="entry name" value="RT_RNaseH"/>
    <property type="match status" value="1"/>
</dbReference>
<gene>
    <name evidence="9" type="ORF">O181_095147</name>
</gene>
<evidence type="ECO:0000259" key="8">
    <source>
        <dbReference type="PROSITE" id="PS50994"/>
    </source>
</evidence>
<dbReference type="GO" id="GO:0005634">
    <property type="term" value="C:nucleus"/>
    <property type="evidence" value="ECO:0007669"/>
    <property type="project" value="UniProtKB-ARBA"/>
</dbReference>
<dbReference type="Gene3D" id="3.30.70.270">
    <property type="match status" value="1"/>
</dbReference>
<dbReference type="InterPro" id="IPR036397">
    <property type="entry name" value="RNaseH_sf"/>
</dbReference>
<dbReference type="GO" id="GO:0016787">
    <property type="term" value="F:hydrolase activity"/>
    <property type="evidence" value="ECO:0007669"/>
    <property type="project" value="UniProtKB-KW"/>
</dbReference>